<comment type="pathway">
    <text evidence="1">Cofactor biosynthesis; NAD(+) biosynthesis.</text>
</comment>
<evidence type="ECO:0000256" key="2">
    <source>
        <dbReference type="ARBA" id="ARBA00022642"/>
    </source>
</evidence>
<protein>
    <submittedName>
        <fullName evidence="8">Nicotinic acid mononucleotide adenylyltransferase</fullName>
    </submittedName>
</protein>
<evidence type="ECO:0000256" key="6">
    <source>
        <dbReference type="ARBA" id="ARBA00022840"/>
    </source>
</evidence>
<dbReference type="InterPro" id="IPR014729">
    <property type="entry name" value="Rossmann-like_a/b/a_fold"/>
</dbReference>
<reference evidence="8 9" key="1">
    <citation type="submission" date="2016-10" db="EMBL/GenBank/DDBJ databases">
        <authorList>
            <person name="de Groot N.N."/>
        </authorList>
    </citation>
    <scope>NUCLEOTIDE SEQUENCE [LARGE SCALE GENOMIC DNA]</scope>
    <source>
        <strain evidence="8 9">F</strain>
    </source>
</reference>
<dbReference type="PANTHER" id="PTHR39321">
    <property type="entry name" value="NICOTINATE-NUCLEOTIDE ADENYLYLTRANSFERASE-RELATED"/>
    <property type="match status" value="1"/>
</dbReference>
<name>A0A1I6ILF9_9FIRM</name>
<keyword evidence="2" id="KW-0662">Pyridine nucleotide biosynthesis</keyword>
<evidence type="ECO:0000256" key="3">
    <source>
        <dbReference type="ARBA" id="ARBA00022679"/>
    </source>
</evidence>
<proteinExistence type="predicted"/>
<accession>A0A1I6ILF9</accession>
<dbReference type="EMBL" id="FOZC01000002">
    <property type="protein sequence ID" value="SFR67501.1"/>
    <property type="molecule type" value="Genomic_DNA"/>
</dbReference>
<dbReference type="SUPFAM" id="SSF52374">
    <property type="entry name" value="Nucleotidylyl transferase"/>
    <property type="match status" value="1"/>
</dbReference>
<dbReference type="Gene3D" id="3.40.50.620">
    <property type="entry name" value="HUPs"/>
    <property type="match status" value="1"/>
</dbReference>
<keyword evidence="6" id="KW-0067">ATP-binding</keyword>
<evidence type="ECO:0000256" key="1">
    <source>
        <dbReference type="ARBA" id="ARBA00004790"/>
    </source>
</evidence>
<dbReference type="RefSeq" id="WP_031471481.1">
    <property type="nucleotide sequence ID" value="NZ_FOZC01000002.1"/>
</dbReference>
<evidence type="ECO:0000313" key="8">
    <source>
        <dbReference type="EMBL" id="SFR67501.1"/>
    </source>
</evidence>
<dbReference type="Gene3D" id="1.25.10.10">
    <property type="entry name" value="Leucine-rich Repeat Variant"/>
    <property type="match status" value="1"/>
</dbReference>
<organism evidence="8 9">
    <name type="scientific">[Clostridium] aminophilum</name>
    <dbReference type="NCBI Taxonomy" id="1526"/>
    <lineage>
        <taxon>Bacteria</taxon>
        <taxon>Bacillati</taxon>
        <taxon>Bacillota</taxon>
        <taxon>Clostridia</taxon>
        <taxon>Lachnospirales</taxon>
        <taxon>Lachnospiraceae</taxon>
    </lineage>
</organism>
<gene>
    <name evidence="8" type="ORF">SAMN02910262_00510</name>
</gene>
<dbReference type="SUPFAM" id="SSF109604">
    <property type="entry name" value="HD-domain/PDEase-like"/>
    <property type="match status" value="1"/>
</dbReference>
<keyword evidence="3 8" id="KW-0808">Transferase</keyword>
<dbReference type="InterPro" id="IPR016024">
    <property type="entry name" value="ARM-type_fold"/>
</dbReference>
<sequence length="1636" mass="187128">MSSRQIKQAVSELASILTGRKFLNRAGLTAKKVRSLISGNYLENFISDVWPVKRRFTCAEVLNMCLPIMNELVEDSFIRQKGENTGKEDSRTEVRGTELTPKEGWLSFIYQYACHIVYPDNEFSEQNSVYHSAVLFYLTVLQFFLDAERETLPYDHFVDFDFLTEDEAKVCESYEEYRTFRKEWHDQFIYEMMRINMEATSFKTLEHIAGVHFVAMHCARGLKAAGVPVDLTLVSGAAAGHDLGKFGCKPGEAVPYMHYYYTNVWFNKFRMPYIGHIAANHSTWDLEPEALSVEALLLIYADFRVKQHREGNETVTHISTLKEAFDVILAKLQNMTPEKLERYRFVYSRLHDFGEYMQYLGVDTDLDGETPLPERMPEITLRNVQDTIRSLVFMGVEHNIIVMHRMSAERQFGIFLESARSIKKWKNLRVYLSIFNQYTAYTNDEQKKQTLAFLYELLMHQEGEIRAEAATLIGKILAQFNFGYRKRFPSGMADLNTMQAVALSREYFLKILEPDLKLTHVQKYRIRYNLKNVLIGILQNAVEEDREILLGTFLELFKDPGRWKPAAQFVILNAVFDLPLAEMSRESLNDVGQFAEAVAVSADVEAAIAAWRAEKVITSYTADLPVCEQIGARVEAFDPKGNITLTFLKYRILQNLGKDTTEEEKIICGPDVISDIFLDNLKAATPWIIKAVNIKLLKHCSMLIKKEHHLHIAAHLSNLIKVSEHMVIRRDAADALLELVPFLTSDERNEIAVELMRALELGDAQYSRHLPRCLGMTALWLPPEQMKELVSYLGRILSSGSDSVASGVLDTIGIILEHYSEYGIHFSVSDETMKADKQQLLGMILRGMAAYQPMTKREAMLVLGNIFASKDMSADDKYALFEMGYRKFLYLLNEGQMSSIGMFYRAFAVSALSTYIVRLRMEKGDVSIPEREKVAFFPGTFDPFTKSHKEIVREIRDKGFELYLAVDEFSWSKKAQPHMVRRKILNMSVADEFHVNVFPLDIPINIGNPADLKALKGIFADRKVYMVVGSDVVGNASFYKKDPVPDSIHSMNHLIFRRVGNDRLDSHRNRDMLKCITGKIFELELPPEFEDVSSTVIRDNVDMNRDISNLIDPMAQGYIYSSGMYLREPEYKPLVSGKILSFEKLEEFTEEWSAECRKTVFAYYENKNELIESIRNSGEQVMLLRNSLKNDSLVGMITYRIMQSGDLLDVLKHVALADQVRRRTTGSILLISGIYSCHDEHIRDPEQFLLSEVIVNSFRYGCTFGMFLPELMKPSTASLDAVKRQGFVPQEKLHGGVQMWLVDMHEPLVILRNLGTTIKAPMNDDRHVLRILDKTHHDLQMSMTGLYPGQLVLSLSSAAIYPRLMEKVTKLNGVPNVQLVPRQLGPCMCVPYGKILRDRIIPNTVTKTLHTDKVFSPDLKESWIEAFPNYTPLEKQIRMIHSFDRPVILVDDIMNSAGRFEALEPMLRKENVKIRQVVLGVLTGLGKDTLTQKNVDVDSVYYIPNIRHWYVESSLYPFIGGDTVKREMAKVAGLSPSINQIFPYMNPRLPGAERDAMFAFSATCIRNARDLFLVLEETYRAHFGRNLTLERLSEAVIAPLCPDHGECMGYDPTLPASVYLDNDLLMLTRDQYTKPW</sequence>
<dbReference type="InterPro" id="IPR005248">
    <property type="entry name" value="NadD/NMNAT"/>
</dbReference>
<keyword evidence="4 8" id="KW-0548">Nucleotidyltransferase</keyword>
<dbReference type="GO" id="GO:0016779">
    <property type="term" value="F:nucleotidyltransferase activity"/>
    <property type="evidence" value="ECO:0007669"/>
    <property type="project" value="UniProtKB-KW"/>
</dbReference>
<evidence type="ECO:0000256" key="7">
    <source>
        <dbReference type="ARBA" id="ARBA00023027"/>
    </source>
</evidence>
<evidence type="ECO:0000256" key="5">
    <source>
        <dbReference type="ARBA" id="ARBA00022741"/>
    </source>
</evidence>
<dbReference type="GO" id="GO:0005524">
    <property type="term" value="F:ATP binding"/>
    <property type="evidence" value="ECO:0007669"/>
    <property type="project" value="UniProtKB-KW"/>
</dbReference>
<dbReference type="SUPFAM" id="SSF48371">
    <property type="entry name" value="ARM repeat"/>
    <property type="match status" value="1"/>
</dbReference>
<dbReference type="InterPro" id="IPR011989">
    <property type="entry name" value="ARM-like"/>
</dbReference>
<keyword evidence="7" id="KW-0520">NAD</keyword>
<dbReference type="GO" id="GO:0009435">
    <property type="term" value="P:NAD+ biosynthetic process"/>
    <property type="evidence" value="ECO:0007669"/>
    <property type="project" value="InterPro"/>
</dbReference>
<keyword evidence="5" id="KW-0547">Nucleotide-binding</keyword>
<dbReference type="Proteomes" id="UP000214760">
    <property type="component" value="Unassembled WGS sequence"/>
</dbReference>
<evidence type="ECO:0000313" key="9">
    <source>
        <dbReference type="Proteomes" id="UP000214760"/>
    </source>
</evidence>
<dbReference type="PANTHER" id="PTHR39321:SF3">
    <property type="entry name" value="PHOSPHOPANTETHEINE ADENYLYLTRANSFERASE"/>
    <property type="match status" value="1"/>
</dbReference>
<evidence type="ECO:0000256" key="4">
    <source>
        <dbReference type="ARBA" id="ARBA00022695"/>
    </source>
</evidence>